<reference evidence="1 2" key="1">
    <citation type="submission" date="2019-05" db="EMBL/GenBank/DDBJ databases">
        <authorList>
            <consortium name="Science for Life Laboratories"/>
        </authorList>
    </citation>
    <scope>NUCLEOTIDE SEQUENCE [LARGE SCALE GENOMIC DNA]</scope>
    <source>
        <strain evidence="1">Soil9</strain>
    </source>
</reference>
<gene>
    <name evidence="1" type="ORF">SOIL9_10830</name>
</gene>
<keyword evidence="2" id="KW-1185">Reference proteome</keyword>
<sequence length="113" mass="12641">MAQPTYFYTDPIAALWMVKTFRLKLVAGAFCLQTESIDAFLEQLGRGVRPERFVVHTDSLGVLDPKPGDIVEETGIKTKVKRLVAKDFPLTGMGYQILHRSGRPFFAPDRAGK</sequence>
<dbReference type="RefSeq" id="WP_162670879.1">
    <property type="nucleotide sequence ID" value="NZ_LR593886.1"/>
</dbReference>
<accession>A0A6P2D6S9</accession>
<proteinExistence type="predicted"/>
<evidence type="ECO:0000313" key="1">
    <source>
        <dbReference type="EMBL" id="VTR96713.1"/>
    </source>
</evidence>
<dbReference type="KEGG" id="gms:SOIL9_10830"/>
<dbReference type="Proteomes" id="UP000464178">
    <property type="component" value="Chromosome"/>
</dbReference>
<dbReference type="EMBL" id="LR593886">
    <property type="protein sequence ID" value="VTR96713.1"/>
    <property type="molecule type" value="Genomic_DNA"/>
</dbReference>
<organism evidence="1 2">
    <name type="scientific">Gemmata massiliana</name>
    <dbReference type="NCBI Taxonomy" id="1210884"/>
    <lineage>
        <taxon>Bacteria</taxon>
        <taxon>Pseudomonadati</taxon>
        <taxon>Planctomycetota</taxon>
        <taxon>Planctomycetia</taxon>
        <taxon>Gemmatales</taxon>
        <taxon>Gemmataceae</taxon>
        <taxon>Gemmata</taxon>
    </lineage>
</organism>
<evidence type="ECO:0000313" key="2">
    <source>
        <dbReference type="Proteomes" id="UP000464178"/>
    </source>
</evidence>
<name>A0A6P2D6S9_9BACT</name>
<protein>
    <submittedName>
        <fullName evidence="1">Uncharacterized protein</fullName>
    </submittedName>
</protein>
<dbReference type="AlphaFoldDB" id="A0A6P2D6S9"/>